<dbReference type="SUPFAM" id="SSF53187">
    <property type="entry name" value="Zn-dependent exopeptidases"/>
    <property type="match status" value="1"/>
</dbReference>
<dbReference type="GO" id="GO:0008235">
    <property type="term" value="F:metalloexopeptidase activity"/>
    <property type="evidence" value="ECO:0007669"/>
    <property type="project" value="InterPro"/>
</dbReference>
<dbReference type="InterPro" id="IPR007484">
    <property type="entry name" value="Peptidase_M28"/>
</dbReference>
<evidence type="ECO:0000256" key="10">
    <source>
        <dbReference type="ARBA" id="ARBA00022989"/>
    </source>
</evidence>
<evidence type="ECO:0000256" key="11">
    <source>
        <dbReference type="ARBA" id="ARBA00023049"/>
    </source>
</evidence>
<evidence type="ECO:0000256" key="15">
    <source>
        <dbReference type="SAM" id="Phobius"/>
    </source>
</evidence>
<keyword evidence="10 15" id="KW-1133">Transmembrane helix</keyword>
<proteinExistence type="inferred from homology"/>
<evidence type="ECO:0000313" key="19">
    <source>
        <dbReference type="EnsemblMetazoa" id="ENSAATROPP003202"/>
    </source>
</evidence>
<evidence type="ECO:0000256" key="8">
    <source>
        <dbReference type="ARBA" id="ARBA00022824"/>
    </source>
</evidence>
<keyword evidence="4" id="KW-0645">Protease</keyword>
<dbReference type="FunFam" id="3.40.630.10:FF:000008">
    <property type="entry name" value="Endoplasmic reticulum metallopeptidase 1"/>
    <property type="match status" value="1"/>
</dbReference>
<feature type="transmembrane region" description="Helical" evidence="15">
    <location>
        <begin position="509"/>
        <end position="531"/>
    </location>
</feature>
<evidence type="ECO:0000259" key="18">
    <source>
        <dbReference type="Pfam" id="PF22249"/>
    </source>
</evidence>
<keyword evidence="9" id="KW-0862">Zinc</keyword>
<dbReference type="EnsemblMetazoa" id="ENSAATROPT003335">
    <property type="protein sequence ID" value="ENSAATROPP003202"/>
    <property type="gene ID" value="ENSAATROPG002641"/>
</dbReference>
<dbReference type="PANTHER" id="PTHR12147">
    <property type="entry name" value="METALLOPEPTIDASE M28 FAMILY MEMBER"/>
    <property type="match status" value="1"/>
</dbReference>
<evidence type="ECO:0000256" key="4">
    <source>
        <dbReference type="ARBA" id="ARBA00022670"/>
    </source>
</evidence>
<evidence type="ECO:0000256" key="5">
    <source>
        <dbReference type="ARBA" id="ARBA00022692"/>
    </source>
</evidence>
<keyword evidence="7" id="KW-0378">Hydrolase</keyword>
<keyword evidence="11" id="KW-0482">Metalloprotease</keyword>
<feature type="transmembrane region" description="Helical" evidence="15">
    <location>
        <begin position="475"/>
        <end position="497"/>
    </location>
</feature>
<name>A0AAG5CWH1_ANOAO</name>
<dbReference type="GO" id="GO:0006508">
    <property type="term" value="P:proteolysis"/>
    <property type="evidence" value="ECO:0007669"/>
    <property type="project" value="UniProtKB-KW"/>
</dbReference>
<evidence type="ECO:0000256" key="9">
    <source>
        <dbReference type="ARBA" id="ARBA00022833"/>
    </source>
</evidence>
<comment type="cofactor">
    <cofactor evidence="1">
        <name>Zn(2+)</name>
        <dbReference type="ChEBI" id="CHEBI:29105"/>
    </cofactor>
</comment>
<accession>A0AAG5CWH1</accession>
<reference evidence="19" key="1">
    <citation type="submission" date="2024-04" db="UniProtKB">
        <authorList>
            <consortium name="EnsemblMetazoa"/>
        </authorList>
    </citation>
    <scope>IDENTIFICATION</scope>
    <source>
        <strain evidence="19">EBRO</strain>
    </source>
</reference>
<dbReference type="Gene3D" id="3.40.630.10">
    <property type="entry name" value="Zn peptidases"/>
    <property type="match status" value="1"/>
</dbReference>
<evidence type="ECO:0000256" key="7">
    <source>
        <dbReference type="ARBA" id="ARBA00022801"/>
    </source>
</evidence>
<evidence type="ECO:0000256" key="13">
    <source>
        <dbReference type="ARBA" id="ARBA00023180"/>
    </source>
</evidence>
<dbReference type="Proteomes" id="UP000075880">
    <property type="component" value="Unassembled WGS sequence"/>
</dbReference>
<feature type="transmembrane region" description="Helical" evidence="15">
    <location>
        <begin position="538"/>
        <end position="562"/>
    </location>
</feature>
<evidence type="ECO:0000259" key="17">
    <source>
        <dbReference type="Pfam" id="PF22248"/>
    </source>
</evidence>
<dbReference type="InterPro" id="IPR053974">
    <property type="entry name" value="ERMP1_1-A_TM"/>
</dbReference>
<feature type="domain" description="Endoplasmic reticulum metallopeptidase 1/1-A TM" evidence="18">
    <location>
        <begin position="404"/>
        <end position="624"/>
    </location>
</feature>
<organism evidence="19 20">
    <name type="scientific">Anopheles atroparvus</name>
    <name type="common">European mosquito</name>
    <dbReference type="NCBI Taxonomy" id="41427"/>
    <lineage>
        <taxon>Eukaryota</taxon>
        <taxon>Metazoa</taxon>
        <taxon>Ecdysozoa</taxon>
        <taxon>Arthropoda</taxon>
        <taxon>Hexapoda</taxon>
        <taxon>Insecta</taxon>
        <taxon>Pterygota</taxon>
        <taxon>Neoptera</taxon>
        <taxon>Endopterygota</taxon>
        <taxon>Diptera</taxon>
        <taxon>Nematocera</taxon>
        <taxon>Culicoidea</taxon>
        <taxon>Culicidae</taxon>
        <taxon>Anophelinae</taxon>
        <taxon>Anopheles</taxon>
    </lineage>
</organism>
<keyword evidence="12 15" id="KW-0472">Membrane</keyword>
<feature type="domain" description="Peptidase M28" evidence="16">
    <location>
        <begin position="138"/>
        <end position="332"/>
    </location>
</feature>
<dbReference type="InterPro" id="IPR053973">
    <property type="entry name" value="ERMP1-like_C"/>
</dbReference>
<feature type="transmembrane region" description="Helical" evidence="15">
    <location>
        <begin position="440"/>
        <end position="463"/>
    </location>
</feature>
<feature type="transmembrane region" description="Helical" evidence="15">
    <location>
        <begin position="405"/>
        <end position="428"/>
    </location>
</feature>
<dbReference type="PANTHER" id="PTHR12147:SF22">
    <property type="entry name" value="ENDOPLASMIC RETICULUM METALLOPEPTIDASE 1"/>
    <property type="match status" value="1"/>
</dbReference>
<keyword evidence="6" id="KW-0479">Metal-binding</keyword>
<dbReference type="Pfam" id="PF04389">
    <property type="entry name" value="Peptidase_M28"/>
    <property type="match status" value="1"/>
</dbReference>
<dbReference type="GO" id="GO:0005789">
    <property type="term" value="C:endoplasmic reticulum membrane"/>
    <property type="evidence" value="ECO:0007669"/>
    <property type="project" value="UniProtKB-SubCell"/>
</dbReference>
<protein>
    <recommendedName>
        <fullName evidence="14">FXNA-like protease</fullName>
    </recommendedName>
</protein>
<evidence type="ECO:0000256" key="12">
    <source>
        <dbReference type="ARBA" id="ARBA00023136"/>
    </source>
</evidence>
<dbReference type="InterPro" id="IPR048024">
    <property type="entry name" value="Fxna-like_M28_dom"/>
</dbReference>
<comment type="similarity">
    <text evidence="3">Belongs to the peptidase M28 family.</text>
</comment>
<feature type="transmembrane region" description="Helical" evidence="15">
    <location>
        <begin position="611"/>
        <end position="632"/>
    </location>
</feature>
<keyword evidence="8" id="KW-0256">Endoplasmic reticulum</keyword>
<feature type="transmembrane region" description="Helical" evidence="15">
    <location>
        <begin position="372"/>
        <end position="393"/>
    </location>
</feature>
<evidence type="ECO:0000256" key="14">
    <source>
        <dbReference type="ARBA" id="ARBA00078796"/>
    </source>
</evidence>
<dbReference type="Pfam" id="PF22249">
    <property type="entry name" value="ERMP1-TM"/>
    <property type="match status" value="1"/>
</dbReference>
<evidence type="ECO:0000313" key="20">
    <source>
        <dbReference type="Proteomes" id="UP000075880"/>
    </source>
</evidence>
<comment type="subcellular location">
    <subcellularLocation>
        <location evidence="2">Endoplasmic reticulum membrane</location>
        <topology evidence="2">Multi-pass membrane protein</topology>
    </subcellularLocation>
</comment>
<feature type="transmembrane region" description="Helical" evidence="15">
    <location>
        <begin position="25"/>
        <end position="48"/>
    </location>
</feature>
<dbReference type="GO" id="GO:0046872">
    <property type="term" value="F:metal ion binding"/>
    <property type="evidence" value="ECO:0007669"/>
    <property type="project" value="UniProtKB-KW"/>
</dbReference>
<keyword evidence="13" id="KW-0325">Glycoprotein</keyword>
<evidence type="ECO:0000256" key="2">
    <source>
        <dbReference type="ARBA" id="ARBA00004477"/>
    </source>
</evidence>
<dbReference type="Pfam" id="PF22248">
    <property type="entry name" value="ERMP1_C"/>
    <property type="match status" value="1"/>
</dbReference>
<evidence type="ECO:0000256" key="3">
    <source>
        <dbReference type="ARBA" id="ARBA00010918"/>
    </source>
</evidence>
<dbReference type="AlphaFoldDB" id="A0AAG5CWH1"/>
<evidence type="ECO:0000256" key="1">
    <source>
        <dbReference type="ARBA" id="ARBA00001947"/>
    </source>
</evidence>
<dbReference type="CDD" id="cd03875">
    <property type="entry name" value="M28_Fxna_like"/>
    <property type="match status" value="1"/>
</dbReference>
<feature type="domain" description="Endoplasmic reticulum metallopeptidase 1-like C-terminal" evidence="17">
    <location>
        <begin position="643"/>
        <end position="874"/>
    </location>
</feature>
<evidence type="ECO:0000259" key="16">
    <source>
        <dbReference type="Pfam" id="PF04389"/>
    </source>
</evidence>
<feature type="transmembrane region" description="Helical" evidence="15">
    <location>
        <begin position="582"/>
        <end position="604"/>
    </location>
</feature>
<keyword evidence="5 15" id="KW-0812">Transmembrane</keyword>
<sequence>MLTGTDRRAKNKDDYDPNIHRLPWYAGWLLIALVAFFGTGSYLSFFILPSALTLADLGLHPFAFNGARSWETLRQLETLGPRPTGSRANEVLAVQLLEHEFSLVNASGNAAQKVLYDKQIVSGAYVRIGASVYRRVQNLIVKIVGEDDDRHALLLNCHFDSVASSPGASDDGASCAVMLELIRVLSREPRKPRHSIVFLFNGAEETPLQGSHGFITGHRWAKNVRAFINLESAGSGGKELLFQSGPGHPWLIEAYSRAVRHPLGQAIGEEIFQLGLIPSGTDFAIFHEFGRIPGLDFAHIFNGYRYHTQYDSIAYLSPAVLQRTGDNMLALVRLLANGNELAESANRAVGSDVYFDFLGLFFVTYSTTEGSIFNVIVSLGGLLVGCWSVLAIVGWRHWPCVALEVLHGCVATLVGSIVALLFNLGIAFMLDRTMNRSMGWFSTSGLAIGLYCAPVLVVLFVCHRVSQQLFRKSKTVLSLTLTVQARITGVSLLWAILTVGSTIAGFRSAYIISILLTLSMFSTTLVMLLKLQAFPSGYWLIVFLIVHSVGLLWTTQFYHLFINFFIPIAGRSGASSNPDVPIGIIAGACTILATSFLVPLINLLRKPYATIGMLCAFFVGAFVLATLTPVGFPYRAPGPNQAPKAQRIHVQHTLRQFFDTNETESAHRSDAGYLLQLLDRHNERTFREVLKSQPDYDASETPVQTNSMAECAKELFCGLPRSLLWSPQPESNRPNTPEMAQLSLASRESENSATSKLTFRLTGSFETVIRLRPRANVTLVGWNLAPGKPPMVGLGEHYIQVDHGLPSNEPFILELDLQTNGTLPALRVDPLVDISVATLFCEYHKHFTKRFKALVSSFPDWTAVVPCVRVVNIYSF</sequence>
<dbReference type="InterPro" id="IPR045175">
    <property type="entry name" value="M28_fam"/>
</dbReference>
<evidence type="ECO:0000256" key="6">
    <source>
        <dbReference type="ARBA" id="ARBA00022723"/>
    </source>
</evidence>
<keyword evidence="20" id="KW-1185">Reference proteome</keyword>